<evidence type="ECO:0008006" key="3">
    <source>
        <dbReference type="Google" id="ProtNLM"/>
    </source>
</evidence>
<proteinExistence type="predicted"/>
<reference evidence="1 2" key="1">
    <citation type="submission" date="2018-06" db="EMBL/GenBank/DDBJ databases">
        <title>A transcriptomic atlas of mushroom development highlights an independent origin of complex multicellularity.</title>
        <authorList>
            <consortium name="DOE Joint Genome Institute"/>
            <person name="Krizsan K."/>
            <person name="Almasi E."/>
            <person name="Merenyi Z."/>
            <person name="Sahu N."/>
            <person name="Viragh M."/>
            <person name="Koszo T."/>
            <person name="Mondo S."/>
            <person name="Kiss B."/>
            <person name="Balint B."/>
            <person name="Kues U."/>
            <person name="Barry K."/>
            <person name="Hegedus J.C."/>
            <person name="Henrissat B."/>
            <person name="Johnson J."/>
            <person name="Lipzen A."/>
            <person name="Ohm R."/>
            <person name="Nagy I."/>
            <person name="Pangilinan J."/>
            <person name="Yan J."/>
            <person name="Xiong Y."/>
            <person name="Grigoriev I.V."/>
            <person name="Hibbett D.S."/>
            <person name="Nagy L.G."/>
        </authorList>
    </citation>
    <scope>NUCLEOTIDE SEQUENCE [LARGE SCALE GENOMIC DNA]</scope>
    <source>
        <strain evidence="1 2">SZMC22713</strain>
    </source>
</reference>
<evidence type="ECO:0000313" key="1">
    <source>
        <dbReference type="EMBL" id="TDL22006.1"/>
    </source>
</evidence>
<dbReference type="EMBL" id="ML170177">
    <property type="protein sequence ID" value="TDL22006.1"/>
    <property type="molecule type" value="Genomic_DNA"/>
</dbReference>
<dbReference type="Proteomes" id="UP000294933">
    <property type="component" value="Unassembled WGS sequence"/>
</dbReference>
<organism evidence="1 2">
    <name type="scientific">Rickenella mellea</name>
    <dbReference type="NCBI Taxonomy" id="50990"/>
    <lineage>
        <taxon>Eukaryota</taxon>
        <taxon>Fungi</taxon>
        <taxon>Dikarya</taxon>
        <taxon>Basidiomycota</taxon>
        <taxon>Agaricomycotina</taxon>
        <taxon>Agaricomycetes</taxon>
        <taxon>Hymenochaetales</taxon>
        <taxon>Rickenellaceae</taxon>
        <taxon>Rickenella</taxon>
    </lineage>
</organism>
<accession>A0A4Y7Q3Z2</accession>
<dbReference type="CDD" id="cd09917">
    <property type="entry name" value="F-box_SF"/>
    <property type="match status" value="1"/>
</dbReference>
<sequence length="406" mass="46627">MDRIPCTTPPPVVPPRTALSLPHDQLPNETWREIFQCLPMYPPPELYRYKNGPIHEYPVQRMSRTCKRMRAIALPFMYSDIYLTTPVSVLKTRSRLRFRPELVRHVRRLDIYVEAVMGVPRAGSQLNHILKIQKELAECIFDITSILTNGSLLTTVNFYGAIPKRLGDYMHAQCRPAFIRAKNISFERDLRTTVTFDRTLWVDARYVQNMLSHCCTVEQIRLSMVHTARFTKACALPHSLRTLYMSHVQQSPDTYAVWLSELHKLEVLHISEPCWAGADFTSLIAAFGMFGPNLKSLLMEEGYMSFSFLKHDYFTWAGATTEMVLRCTNLTELHLKGVCYRADIVRDIPRTLVSVVMDKMQFGAGADETISYDEFVDGLIKLPNLQELIVKHNYSVVDSNATKVLL</sequence>
<evidence type="ECO:0000313" key="2">
    <source>
        <dbReference type="Proteomes" id="UP000294933"/>
    </source>
</evidence>
<dbReference type="InterPro" id="IPR032675">
    <property type="entry name" value="LRR_dom_sf"/>
</dbReference>
<dbReference type="AlphaFoldDB" id="A0A4Y7Q3Z2"/>
<feature type="non-terminal residue" evidence="1">
    <location>
        <position position="406"/>
    </location>
</feature>
<dbReference type="SUPFAM" id="SSF52047">
    <property type="entry name" value="RNI-like"/>
    <property type="match status" value="1"/>
</dbReference>
<keyword evidence="2" id="KW-1185">Reference proteome</keyword>
<dbReference type="Gene3D" id="3.80.10.10">
    <property type="entry name" value="Ribonuclease Inhibitor"/>
    <property type="match status" value="1"/>
</dbReference>
<dbReference type="VEuPathDB" id="FungiDB:BD410DRAFT_789094"/>
<gene>
    <name evidence="1" type="ORF">BD410DRAFT_789094</name>
</gene>
<name>A0A4Y7Q3Z2_9AGAM</name>
<protein>
    <recommendedName>
        <fullName evidence="3">F-box domain-containing protein</fullName>
    </recommendedName>
</protein>